<dbReference type="EMBL" id="BAAAGX010000016">
    <property type="protein sequence ID" value="GAA0250690.1"/>
    <property type="molecule type" value="Genomic_DNA"/>
</dbReference>
<dbReference type="SUPFAM" id="SSF50475">
    <property type="entry name" value="FMN-binding split barrel"/>
    <property type="match status" value="1"/>
</dbReference>
<evidence type="ECO:0000259" key="2">
    <source>
        <dbReference type="Pfam" id="PF01243"/>
    </source>
</evidence>
<dbReference type="PANTHER" id="PTHR35176">
    <property type="entry name" value="HEME OXYGENASE HI_0854-RELATED"/>
    <property type="match status" value="1"/>
</dbReference>
<dbReference type="InterPro" id="IPR012349">
    <property type="entry name" value="Split_barrel_FMN-bd"/>
</dbReference>
<dbReference type="Pfam" id="PF01243">
    <property type="entry name" value="PNPOx_N"/>
    <property type="match status" value="1"/>
</dbReference>
<dbReference type="Proteomes" id="UP001500967">
    <property type="component" value="Unassembled WGS sequence"/>
</dbReference>
<evidence type="ECO:0000313" key="4">
    <source>
        <dbReference type="Proteomes" id="UP001500967"/>
    </source>
</evidence>
<proteinExistence type="predicted"/>
<accession>A0ABN0UHF1</accession>
<name>A0ABN0UHF1_9ACTN</name>
<organism evidence="3 4">
    <name type="scientific">Cryptosporangium japonicum</name>
    <dbReference type="NCBI Taxonomy" id="80872"/>
    <lineage>
        <taxon>Bacteria</taxon>
        <taxon>Bacillati</taxon>
        <taxon>Actinomycetota</taxon>
        <taxon>Actinomycetes</taxon>
        <taxon>Cryptosporangiales</taxon>
        <taxon>Cryptosporangiaceae</taxon>
        <taxon>Cryptosporangium</taxon>
    </lineage>
</organism>
<protein>
    <submittedName>
        <fullName evidence="3">TIGR03668 family PPOX class F420-dependent oxidoreductase</fullName>
    </submittedName>
</protein>
<dbReference type="InterPro" id="IPR052019">
    <property type="entry name" value="F420H2_bilvrd_red/Heme_oxyg"/>
</dbReference>
<keyword evidence="4" id="KW-1185">Reference proteome</keyword>
<reference evidence="4" key="1">
    <citation type="journal article" date="2019" name="Int. J. Syst. Evol. Microbiol.">
        <title>The Global Catalogue of Microorganisms (GCM) 10K type strain sequencing project: providing services to taxonomists for standard genome sequencing and annotation.</title>
        <authorList>
            <consortium name="The Broad Institute Genomics Platform"/>
            <consortium name="The Broad Institute Genome Sequencing Center for Infectious Disease"/>
            <person name="Wu L."/>
            <person name="Ma J."/>
        </authorList>
    </citation>
    <scope>NUCLEOTIDE SEQUENCE [LARGE SCALE GENOMIC DNA]</scope>
    <source>
        <strain evidence="4">JCM 10425</strain>
    </source>
</reference>
<dbReference type="PANTHER" id="PTHR35176:SF2">
    <property type="entry name" value="F420H(2)-DEPENDENT REDUCTASE RV1155"/>
    <property type="match status" value="1"/>
</dbReference>
<dbReference type="InterPro" id="IPR019967">
    <property type="entry name" value="F420-dep_enz_PPOX_Rv0121"/>
</dbReference>
<gene>
    <name evidence="3" type="ORF">GCM10009539_39780</name>
</gene>
<sequence>MQLGELEARRRLTDARVVRLATADADGVPHLVPATFAVVGDTILIAVDHKPKRHTGLRRLRNVAANPHVCVLADRYSDEWTQLWWVRADGLAVVSDDPVDALVAKYPQYADRPPTGPVLTIRVTRWSGWSYS</sequence>
<keyword evidence="1" id="KW-0560">Oxidoreductase</keyword>
<dbReference type="NCBIfam" id="TIGR03668">
    <property type="entry name" value="Rv0121_F420"/>
    <property type="match status" value="1"/>
</dbReference>
<feature type="domain" description="Pyridoxamine 5'-phosphate oxidase N-terminal" evidence="2">
    <location>
        <begin position="7"/>
        <end position="129"/>
    </location>
</feature>
<evidence type="ECO:0000256" key="1">
    <source>
        <dbReference type="ARBA" id="ARBA00023002"/>
    </source>
</evidence>
<dbReference type="Gene3D" id="2.30.110.10">
    <property type="entry name" value="Electron Transport, Fmn-binding Protein, Chain A"/>
    <property type="match status" value="1"/>
</dbReference>
<dbReference type="InterPro" id="IPR011576">
    <property type="entry name" value="Pyridox_Oxase_N"/>
</dbReference>
<comment type="caution">
    <text evidence="3">The sequence shown here is derived from an EMBL/GenBank/DDBJ whole genome shotgun (WGS) entry which is preliminary data.</text>
</comment>
<dbReference type="RefSeq" id="WP_344650354.1">
    <property type="nucleotide sequence ID" value="NZ_BAAAGX010000016.1"/>
</dbReference>
<evidence type="ECO:0000313" key="3">
    <source>
        <dbReference type="EMBL" id="GAA0250690.1"/>
    </source>
</evidence>